<proteinExistence type="predicted"/>
<gene>
    <name evidence="1" type="ORF">D9757_009476</name>
</gene>
<dbReference type="Proteomes" id="UP000518752">
    <property type="component" value="Unassembled WGS sequence"/>
</dbReference>
<evidence type="ECO:0000313" key="1">
    <source>
        <dbReference type="EMBL" id="KAF5376767.1"/>
    </source>
</evidence>
<comment type="caution">
    <text evidence="1">The sequence shown here is derived from an EMBL/GenBank/DDBJ whole genome shotgun (WGS) entry which is preliminary data.</text>
</comment>
<dbReference type="AlphaFoldDB" id="A0A8H5H4V3"/>
<protein>
    <submittedName>
        <fullName evidence="1">Uncharacterized protein</fullName>
    </submittedName>
</protein>
<sequence>MFGVWGRGRSVVGHVWRLICEGTSSPEGTKIRILGFGQRNGMLVATELEEAVVWRIVIRDSNIVDAVTQSNLSKISANPNRLPHAHASDLKGLLRLGPL</sequence>
<name>A0A8H5H4V3_9AGAR</name>
<reference evidence="1 2" key="1">
    <citation type="journal article" date="2020" name="ISME J.">
        <title>Uncovering the hidden diversity of litter-decomposition mechanisms in mushroom-forming fungi.</title>
        <authorList>
            <person name="Floudas D."/>
            <person name="Bentzer J."/>
            <person name="Ahren D."/>
            <person name="Johansson T."/>
            <person name="Persson P."/>
            <person name="Tunlid A."/>
        </authorList>
    </citation>
    <scope>NUCLEOTIDE SEQUENCE [LARGE SCALE GENOMIC DNA]</scope>
    <source>
        <strain evidence="1 2">CBS 406.79</strain>
    </source>
</reference>
<accession>A0A8H5H4V3</accession>
<organism evidence="1 2">
    <name type="scientific">Collybiopsis confluens</name>
    <dbReference type="NCBI Taxonomy" id="2823264"/>
    <lineage>
        <taxon>Eukaryota</taxon>
        <taxon>Fungi</taxon>
        <taxon>Dikarya</taxon>
        <taxon>Basidiomycota</taxon>
        <taxon>Agaricomycotina</taxon>
        <taxon>Agaricomycetes</taxon>
        <taxon>Agaricomycetidae</taxon>
        <taxon>Agaricales</taxon>
        <taxon>Marasmiineae</taxon>
        <taxon>Omphalotaceae</taxon>
        <taxon>Collybiopsis</taxon>
    </lineage>
</organism>
<dbReference type="EMBL" id="JAACJN010000088">
    <property type="protein sequence ID" value="KAF5376767.1"/>
    <property type="molecule type" value="Genomic_DNA"/>
</dbReference>
<keyword evidence="2" id="KW-1185">Reference proteome</keyword>
<evidence type="ECO:0000313" key="2">
    <source>
        <dbReference type="Proteomes" id="UP000518752"/>
    </source>
</evidence>